<evidence type="ECO:0008006" key="8">
    <source>
        <dbReference type="Google" id="ProtNLM"/>
    </source>
</evidence>
<name>A0A9X9Q4K8_GULGU</name>
<dbReference type="Proteomes" id="UP000269945">
    <property type="component" value="Unassembled WGS sequence"/>
</dbReference>
<evidence type="ECO:0000313" key="6">
    <source>
        <dbReference type="EMBL" id="VCX12174.1"/>
    </source>
</evidence>
<protein>
    <recommendedName>
        <fullName evidence="8">Major facilitator superfamily (MFS) profile domain-containing protein</fullName>
    </recommendedName>
</protein>
<evidence type="ECO:0000256" key="3">
    <source>
        <dbReference type="ARBA" id="ARBA00022989"/>
    </source>
</evidence>
<dbReference type="GO" id="GO:0042910">
    <property type="term" value="F:xenobiotic transmembrane transporter activity"/>
    <property type="evidence" value="ECO:0007669"/>
    <property type="project" value="TreeGrafter"/>
</dbReference>
<keyword evidence="2 5" id="KW-0812">Transmembrane</keyword>
<dbReference type="InterPro" id="IPR050382">
    <property type="entry name" value="MFS_Na/Anion_cotransporter"/>
</dbReference>
<gene>
    <name evidence="6" type="ORF">BN2614_LOCUS3</name>
</gene>
<dbReference type="Gene3D" id="1.20.1250.20">
    <property type="entry name" value="MFS general substrate transporter like domains"/>
    <property type="match status" value="1"/>
</dbReference>
<dbReference type="PANTHER" id="PTHR11662:SF134">
    <property type="entry name" value="SODIUM-DEPENDENT PHOSPHATE TRANSPORT PROTEIN 4"/>
    <property type="match status" value="1"/>
</dbReference>
<dbReference type="EMBL" id="CYRY02034897">
    <property type="protein sequence ID" value="VCX12174.1"/>
    <property type="molecule type" value="Genomic_DNA"/>
</dbReference>
<keyword evidence="4 5" id="KW-0472">Membrane</keyword>
<comment type="caution">
    <text evidence="6">The sequence shown here is derived from an EMBL/GenBank/DDBJ whole genome shotgun (WGS) entry which is preliminary data.</text>
</comment>
<dbReference type="AlphaFoldDB" id="A0A9X9Q4K8"/>
<dbReference type="GO" id="GO:0016324">
    <property type="term" value="C:apical plasma membrane"/>
    <property type="evidence" value="ECO:0007669"/>
    <property type="project" value="TreeGrafter"/>
</dbReference>
<feature type="transmembrane region" description="Helical" evidence="5">
    <location>
        <begin position="88"/>
        <end position="111"/>
    </location>
</feature>
<reference evidence="6 7" key="1">
    <citation type="submission" date="2018-10" db="EMBL/GenBank/DDBJ databases">
        <authorList>
            <person name="Ekblom R."/>
            <person name="Jareborg N."/>
        </authorList>
    </citation>
    <scope>NUCLEOTIDE SEQUENCE [LARGE SCALE GENOMIC DNA]</scope>
    <source>
        <tissue evidence="6">Muscle</tissue>
    </source>
</reference>
<sequence>HITLTGEKHQGERTQWQSRVPQWGRGSAPKIGKWRRSPFARKVPVYNWSPQIQGIISSSLSYDLIPMMFLSGYLAGRVGTKRVVGVSLFATSLFTIFTPLVAELGLVSLIVTRIAQSNSQGSVLGGQHALWEKWGPPHE</sequence>
<evidence type="ECO:0000256" key="1">
    <source>
        <dbReference type="ARBA" id="ARBA00004141"/>
    </source>
</evidence>
<keyword evidence="3 5" id="KW-1133">Transmembrane helix</keyword>
<dbReference type="InterPro" id="IPR036259">
    <property type="entry name" value="MFS_trans_sf"/>
</dbReference>
<evidence type="ECO:0000313" key="7">
    <source>
        <dbReference type="Proteomes" id="UP000269945"/>
    </source>
</evidence>
<dbReference type="SUPFAM" id="SSF103473">
    <property type="entry name" value="MFS general substrate transporter"/>
    <property type="match status" value="1"/>
</dbReference>
<dbReference type="GO" id="GO:0015143">
    <property type="term" value="F:urate transmembrane transporter activity"/>
    <property type="evidence" value="ECO:0007669"/>
    <property type="project" value="TreeGrafter"/>
</dbReference>
<dbReference type="Pfam" id="PF07690">
    <property type="entry name" value="MFS_1"/>
    <property type="match status" value="1"/>
</dbReference>
<evidence type="ECO:0000256" key="5">
    <source>
        <dbReference type="SAM" id="Phobius"/>
    </source>
</evidence>
<dbReference type="GO" id="GO:0019534">
    <property type="term" value="F:toxin transmembrane transporter activity"/>
    <property type="evidence" value="ECO:0007669"/>
    <property type="project" value="TreeGrafter"/>
</dbReference>
<keyword evidence="7" id="KW-1185">Reference proteome</keyword>
<proteinExistence type="predicted"/>
<organism evidence="6 7">
    <name type="scientific">Gulo gulo</name>
    <name type="common">Wolverine</name>
    <name type="synonym">Gluton</name>
    <dbReference type="NCBI Taxonomy" id="48420"/>
    <lineage>
        <taxon>Eukaryota</taxon>
        <taxon>Metazoa</taxon>
        <taxon>Chordata</taxon>
        <taxon>Craniata</taxon>
        <taxon>Vertebrata</taxon>
        <taxon>Euteleostomi</taxon>
        <taxon>Mammalia</taxon>
        <taxon>Eutheria</taxon>
        <taxon>Laurasiatheria</taxon>
        <taxon>Carnivora</taxon>
        <taxon>Caniformia</taxon>
        <taxon>Musteloidea</taxon>
        <taxon>Mustelidae</taxon>
        <taxon>Guloninae</taxon>
        <taxon>Gulo</taxon>
    </lineage>
</organism>
<evidence type="ECO:0000256" key="4">
    <source>
        <dbReference type="ARBA" id="ARBA00023136"/>
    </source>
</evidence>
<accession>A0A9X9Q4K8</accession>
<feature type="non-terminal residue" evidence="6">
    <location>
        <position position="139"/>
    </location>
</feature>
<evidence type="ECO:0000256" key="2">
    <source>
        <dbReference type="ARBA" id="ARBA00022692"/>
    </source>
</evidence>
<dbReference type="GO" id="GO:0008308">
    <property type="term" value="F:voltage-gated monoatomic anion channel activity"/>
    <property type="evidence" value="ECO:0007669"/>
    <property type="project" value="TreeGrafter"/>
</dbReference>
<dbReference type="GO" id="GO:0015562">
    <property type="term" value="F:efflux transmembrane transporter activity"/>
    <property type="evidence" value="ECO:0007669"/>
    <property type="project" value="TreeGrafter"/>
</dbReference>
<comment type="subcellular location">
    <subcellularLocation>
        <location evidence="1">Membrane</location>
        <topology evidence="1">Multi-pass membrane protein</topology>
    </subcellularLocation>
</comment>
<dbReference type="InterPro" id="IPR011701">
    <property type="entry name" value="MFS"/>
</dbReference>
<dbReference type="PANTHER" id="PTHR11662">
    <property type="entry name" value="SOLUTE CARRIER FAMILY 17"/>
    <property type="match status" value="1"/>
</dbReference>